<proteinExistence type="predicted"/>
<evidence type="ECO:0000313" key="2">
    <source>
        <dbReference type="Proteomes" id="UP001177140"/>
    </source>
</evidence>
<evidence type="ECO:0000313" key="1">
    <source>
        <dbReference type="EMBL" id="MCL7049596.1"/>
    </source>
</evidence>
<dbReference type="PANTHER" id="PTHR22767:SF2">
    <property type="entry name" value="N(ALPHA)-ACETYLTRANSFERASE 15_16, ISOFORM A"/>
    <property type="match status" value="1"/>
</dbReference>
<protein>
    <recommendedName>
        <fullName evidence="3">Tetratricopeptide repeat protein</fullName>
    </recommendedName>
</protein>
<feature type="non-terminal residue" evidence="1">
    <location>
        <position position="72"/>
    </location>
</feature>
<gene>
    <name evidence="1" type="ORF">MKW94_030193</name>
</gene>
<dbReference type="AlphaFoldDB" id="A0AA41VXZ2"/>
<name>A0AA41VXZ2_PAPNU</name>
<accession>A0AA41VXZ2</accession>
<reference evidence="1" key="1">
    <citation type="submission" date="2022-03" db="EMBL/GenBank/DDBJ databases">
        <title>A functionally conserved STORR gene fusion in Papaver species that diverged 16.8 million years ago.</title>
        <authorList>
            <person name="Catania T."/>
        </authorList>
    </citation>
    <scope>NUCLEOTIDE SEQUENCE</scope>
    <source>
        <strain evidence="1">S-191538</strain>
    </source>
</reference>
<dbReference type="InterPro" id="IPR011990">
    <property type="entry name" value="TPR-like_helical_dom_sf"/>
</dbReference>
<sequence>MALQDLPPEEAHNFNRIKEYYRLKKYESGLELANVILENFPNHGETLSLKALLLKSMGQISEAYQLASKGIK</sequence>
<organism evidence="1 2">
    <name type="scientific">Papaver nudicaule</name>
    <name type="common">Iceland poppy</name>
    <dbReference type="NCBI Taxonomy" id="74823"/>
    <lineage>
        <taxon>Eukaryota</taxon>
        <taxon>Viridiplantae</taxon>
        <taxon>Streptophyta</taxon>
        <taxon>Embryophyta</taxon>
        <taxon>Tracheophyta</taxon>
        <taxon>Spermatophyta</taxon>
        <taxon>Magnoliopsida</taxon>
        <taxon>Ranunculales</taxon>
        <taxon>Papaveraceae</taxon>
        <taxon>Papaveroideae</taxon>
        <taxon>Papaver</taxon>
    </lineage>
</organism>
<keyword evidence="2" id="KW-1185">Reference proteome</keyword>
<comment type="caution">
    <text evidence="1">The sequence shown here is derived from an EMBL/GenBank/DDBJ whole genome shotgun (WGS) entry which is preliminary data.</text>
</comment>
<dbReference type="EMBL" id="JAJJMA010317939">
    <property type="protein sequence ID" value="MCL7049596.1"/>
    <property type="molecule type" value="Genomic_DNA"/>
</dbReference>
<dbReference type="SUPFAM" id="SSF48452">
    <property type="entry name" value="TPR-like"/>
    <property type="match status" value="1"/>
</dbReference>
<dbReference type="PANTHER" id="PTHR22767">
    <property type="entry name" value="N-TERMINAL ACETYLTRANSFERASE-RELATED"/>
    <property type="match status" value="1"/>
</dbReference>
<dbReference type="Proteomes" id="UP001177140">
    <property type="component" value="Unassembled WGS sequence"/>
</dbReference>
<dbReference type="GO" id="GO:0005737">
    <property type="term" value="C:cytoplasm"/>
    <property type="evidence" value="ECO:0007669"/>
    <property type="project" value="TreeGrafter"/>
</dbReference>
<evidence type="ECO:0008006" key="3">
    <source>
        <dbReference type="Google" id="ProtNLM"/>
    </source>
</evidence>
<dbReference type="Gene3D" id="1.25.40.1040">
    <property type="match status" value="1"/>
</dbReference>